<evidence type="ECO:0000256" key="4">
    <source>
        <dbReference type="PROSITE-ProRule" id="PRU00134"/>
    </source>
</evidence>
<dbReference type="OrthoDB" id="2930907at2759"/>
<dbReference type="STRING" id="1884261.A0A5C3Q283"/>
<accession>A0A5C3Q283</accession>
<dbReference type="SUPFAM" id="SSF144232">
    <property type="entry name" value="HIT/MYND zinc finger-like"/>
    <property type="match status" value="1"/>
</dbReference>
<dbReference type="Gene3D" id="6.10.140.2220">
    <property type="match status" value="1"/>
</dbReference>
<gene>
    <name evidence="6" type="ORF">BDV98DRAFT_597982</name>
</gene>
<dbReference type="GO" id="GO:0008270">
    <property type="term" value="F:zinc ion binding"/>
    <property type="evidence" value="ECO:0007669"/>
    <property type="project" value="UniProtKB-KW"/>
</dbReference>
<organism evidence="6 7">
    <name type="scientific">Pterulicium gracile</name>
    <dbReference type="NCBI Taxonomy" id="1884261"/>
    <lineage>
        <taxon>Eukaryota</taxon>
        <taxon>Fungi</taxon>
        <taxon>Dikarya</taxon>
        <taxon>Basidiomycota</taxon>
        <taxon>Agaricomycotina</taxon>
        <taxon>Agaricomycetes</taxon>
        <taxon>Agaricomycetidae</taxon>
        <taxon>Agaricales</taxon>
        <taxon>Pleurotineae</taxon>
        <taxon>Pterulaceae</taxon>
        <taxon>Pterulicium</taxon>
    </lineage>
</organism>
<evidence type="ECO:0000256" key="2">
    <source>
        <dbReference type="ARBA" id="ARBA00022771"/>
    </source>
</evidence>
<dbReference type="AlphaFoldDB" id="A0A5C3Q283"/>
<evidence type="ECO:0000259" key="5">
    <source>
        <dbReference type="PROSITE" id="PS50865"/>
    </source>
</evidence>
<feature type="domain" description="MYND-type" evidence="5">
    <location>
        <begin position="90"/>
        <end position="128"/>
    </location>
</feature>
<evidence type="ECO:0000256" key="1">
    <source>
        <dbReference type="ARBA" id="ARBA00022723"/>
    </source>
</evidence>
<sequence length="166" mass="18661">MSTANIAVEGFRYSYLDRLEFDMVIPIKPASLTSDMPKLTDVAGSCGDKTRSMGVLKAAHSIALGAINPKDMDIDDKVYGPEMYPRNGSCFICHTEERKLFKCSVCMMTQYCTEECQHEDWARHQKACKWFTGVRVVGRPSAILSFCDVVQIAERDSEEGDTVTWK</sequence>
<protein>
    <recommendedName>
        <fullName evidence="5">MYND-type domain-containing protein</fullName>
    </recommendedName>
</protein>
<dbReference type="Gene3D" id="2.170.270.10">
    <property type="entry name" value="SET domain"/>
    <property type="match status" value="1"/>
</dbReference>
<dbReference type="EMBL" id="ML178867">
    <property type="protein sequence ID" value="TFK96092.1"/>
    <property type="molecule type" value="Genomic_DNA"/>
</dbReference>
<keyword evidence="1" id="KW-0479">Metal-binding</keyword>
<dbReference type="PROSITE" id="PS50865">
    <property type="entry name" value="ZF_MYND_2"/>
    <property type="match status" value="1"/>
</dbReference>
<evidence type="ECO:0000256" key="3">
    <source>
        <dbReference type="ARBA" id="ARBA00022833"/>
    </source>
</evidence>
<dbReference type="Proteomes" id="UP000305067">
    <property type="component" value="Unassembled WGS sequence"/>
</dbReference>
<keyword evidence="3" id="KW-0862">Zinc</keyword>
<dbReference type="InterPro" id="IPR002893">
    <property type="entry name" value="Znf_MYND"/>
</dbReference>
<keyword evidence="2 4" id="KW-0863">Zinc-finger</keyword>
<reference evidence="6 7" key="1">
    <citation type="journal article" date="2019" name="Nat. Ecol. Evol.">
        <title>Megaphylogeny resolves global patterns of mushroom evolution.</title>
        <authorList>
            <person name="Varga T."/>
            <person name="Krizsan K."/>
            <person name="Foldi C."/>
            <person name="Dima B."/>
            <person name="Sanchez-Garcia M."/>
            <person name="Sanchez-Ramirez S."/>
            <person name="Szollosi G.J."/>
            <person name="Szarkandi J.G."/>
            <person name="Papp V."/>
            <person name="Albert L."/>
            <person name="Andreopoulos W."/>
            <person name="Angelini C."/>
            <person name="Antonin V."/>
            <person name="Barry K.W."/>
            <person name="Bougher N.L."/>
            <person name="Buchanan P."/>
            <person name="Buyck B."/>
            <person name="Bense V."/>
            <person name="Catcheside P."/>
            <person name="Chovatia M."/>
            <person name="Cooper J."/>
            <person name="Damon W."/>
            <person name="Desjardin D."/>
            <person name="Finy P."/>
            <person name="Geml J."/>
            <person name="Haridas S."/>
            <person name="Hughes K."/>
            <person name="Justo A."/>
            <person name="Karasinski D."/>
            <person name="Kautmanova I."/>
            <person name="Kiss B."/>
            <person name="Kocsube S."/>
            <person name="Kotiranta H."/>
            <person name="LaButti K.M."/>
            <person name="Lechner B.E."/>
            <person name="Liimatainen K."/>
            <person name="Lipzen A."/>
            <person name="Lukacs Z."/>
            <person name="Mihaltcheva S."/>
            <person name="Morgado L.N."/>
            <person name="Niskanen T."/>
            <person name="Noordeloos M.E."/>
            <person name="Ohm R.A."/>
            <person name="Ortiz-Santana B."/>
            <person name="Ovrebo C."/>
            <person name="Racz N."/>
            <person name="Riley R."/>
            <person name="Savchenko A."/>
            <person name="Shiryaev A."/>
            <person name="Soop K."/>
            <person name="Spirin V."/>
            <person name="Szebenyi C."/>
            <person name="Tomsovsky M."/>
            <person name="Tulloss R.E."/>
            <person name="Uehling J."/>
            <person name="Grigoriev I.V."/>
            <person name="Vagvolgyi C."/>
            <person name="Papp T."/>
            <person name="Martin F.M."/>
            <person name="Miettinen O."/>
            <person name="Hibbett D.S."/>
            <person name="Nagy L.G."/>
        </authorList>
    </citation>
    <scope>NUCLEOTIDE SEQUENCE [LARGE SCALE GENOMIC DNA]</scope>
    <source>
        <strain evidence="6 7">CBS 309.79</strain>
    </source>
</reference>
<dbReference type="PROSITE" id="PS01360">
    <property type="entry name" value="ZF_MYND_1"/>
    <property type="match status" value="1"/>
</dbReference>
<evidence type="ECO:0000313" key="6">
    <source>
        <dbReference type="EMBL" id="TFK96092.1"/>
    </source>
</evidence>
<proteinExistence type="predicted"/>
<dbReference type="Pfam" id="PF01753">
    <property type="entry name" value="zf-MYND"/>
    <property type="match status" value="1"/>
</dbReference>
<evidence type="ECO:0000313" key="7">
    <source>
        <dbReference type="Proteomes" id="UP000305067"/>
    </source>
</evidence>
<dbReference type="InterPro" id="IPR046341">
    <property type="entry name" value="SET_dom_sf"/>
</dbReference>
<keyword evidence="7" id="KW-1185">Reference proteome</keyword>
<name>A0A5C3Q283_9AGAR</name>